<feature type="transmembrane region" description="Helical" evidence="1">
    <location>
        <begin position="43"/>
        <end position="64"/>
    </location>
</feature>
<dbReference type="EMBL" id="CP010086">
    <property type="protein sequence ID" value="AJH01049.1"/>
    <property type="molecule type" value="Genomic_DNA"/>
</dbReference>
<dbReference type="RefSeq" id="WP_041899115.1">
    <property type="nucleotide sequence ID" value="NZ_CP010086.2"/>
</dbReference>
<feature type="transmembrane region" description="Helical" evidence="1">
    <location>
        <begin position="250"/>
        <end position="270"/>
    </location>
</feature>
<evidence type="ECO:0000313" key="3">
    <source>
        <dbReference type="Proteomes" id="UP000031866"/>
    </source>
</evidence>
<accession>A0A0B5QVP9</accession>
<reference evidence="3" key="1">
    <citation type="submission" date="2014-12" db="EMBL/GenBank/DDBJ databases">
        <title>Genome sequence of Clostridium beijerinckii strain 59B.</title>
        <authorList>
            <person name="Little G.T."/>
            <person name="Minton N.P."/>
        </authorList>
    </citation>
    <scope>NUCLEOTIDE SEQUENCE [LARGE SCALE GENOMIC DNA]</scope>
    <source>
        <strain evidence="3">59B</strain>
    </source>
</reference>
<name>A0A0B5QVP9_CLOBE</name>
<evidence type="ECO:0000313" key="2">
    <source>
        <dbReference type="EMBL" id="AJH01049.1"/>
    </source>
</evidence>
<dbReference type="InterPro" id="IPR008875">
    <property type="entry name" value="TraX"/>
</dbReference>
<dbReference type="OrthoDB" id="9781069at2"/>
<evidence type="ECO:0000256" key="1">
    <source>
        <dbReference type="SAM" id="Phobius"/>
    </source>
</evidence>
<keyword evidence="1" id="KW-0472">Membrane</keyword>
<feature type="transmembrane region" description="Helical" evidence="1">
    <location>
        <begin position="12"/>
        <end position="31"/>
    </location>
</feature>
<feature type="transmembrane region" description="Helical" evidence="1">
    <location>
        <begin position="220"/>
        <end position="238"/>
    </location>
</feature>
<dbReference type="KEGG" id="cbei:LF65_04512"/>
<dbReference type="STRING" id="1520.LF65_04512"/>
<keyword evidence="1" id="KW-1133">Transmembrane helix</keyword>
<protein>
    <submittedName>
        <fullName evidence="2">TraX protein</fullName>
    </submittedName>
</protein>
<dbReference type="Proteomes" id="UP000031866">
    <property type="component" value="Chromosome"/>
</dbReference>
<feature type="transmembrane region" description="Helical" evidence="1">
    <location>
        <begin position="107"/>
        <end position="124"/>
    </location>
</feature>
<organism evidence="2 3">
    <name type="scientific">Clostridium beijerinckii</name>
    <name type="common">Clostridium MP</name>
    <dbReference type="NCBI Taxonomy" id="1520"/>
    <lineage>
        <taxon>Bacteria</taxon>
        <taxon>Bacillati</taxon>
        <taxon>Bacillota</taxon>
        <taxon>Clostridia</taxon>
        <taxon>Eubacteriales</taxon>
        <taxon>Clostridiaceae</taxon>
        <taxon>Clostridium</taxon>
    </lineage>
</organism>
<sequence length="271" mass="31895">MYIANNNIIQKGFRGFSLKIIALVLMTMDHMHEFLASTGIPIWFNWLGRLSAPLFFFTMAEGFFYTRNRKTYVKRLYLFSIVMSLGKFISWKISVDDPSYFPVSNNIFETFFLIALNILLIEYLRDENKDLYRKIYIIFLAIMFEVVLPISTYSIFSKNIAGIIISFLPCPLLCEGSVSFVALGIIFFYLRNDRKKMMIVYAIFSVSFFPFASFSFKNIFYGYNQWIMILAIPLMMLYNGKKGRGLKYLFYFYYPIHIFILFFLGGITHIN</sequence>
<feature type="transmembrane region" description="Helical" evidence="1">
    <location>
        <begin position="76"/>
        <end position="95"/>
    </location>
</feature>
<feature type="transmembrane region" description="Helical" evidence="1">
    <location>
        <begin position="197"/>
        <end position="214"/>
    </location>
</feature>
<gene>
    <name evidence="2" type="ORF">LF65_04512</name>
</gene>
<dbReference type="AlphaFoldDB" id="A0A0B5QVP9"/>
<keyword evidence="1" id="KW-0812">Transmembrane</keyword>
<feature type="transmembrane region" description="Helical" evidence="1">
    <location>
        <begin position="162"/>
        <end position="190"/>
    </location>
</feature>
<dbReference type="Pfam" id="PF05857">
    <property type="entry name" value="TraX"/>
    <property type="match status" value="1"/>
</dbReference>
<proteinExistence type="predicted"/>
<feature type="transmembrane region" description="Helical" evidence="1">
    <location>
        <begin position="136"/>
        <end position="156"/>
    </location>
</feature>